<name>A0A7M3M924_9BACT</name>
<dbReference type="Proteomes" id="UP000448292">
    <property type="component" value="Unassembled WGS sequence"/>
</dbReference>
<protein>
    <submittedName>
        <fullName evidence="1">Uncharacterized protein</fullName>
    </submittedName>
</protein>
<dbReference type="EMBL" id="QMIE01000247">
    <property type="protein sequence ID" value="TVM05423.1"/>
    <property type="molecule type" value="Genomic_DNA"/>
</dbReference>
<evidence type="ECO:0000313" key="2">
    <source>
        <dbReference type="Proteomes" id="UP000448292"/>
    </source>
</evidence>
<feature type="non-terminal residue" evidence="1">
    <location>
        <position position="1"/>
    </location>
</feature>
<accession>A0A7M3M924</accession>
<organism evidence="1 2">
    <name type="scientific">Oceanidesulfovibrio indonesiensis</name>
    <dbReference type="NCBI Taxonomy" id="54767"/>
    <lineage>
        <taxon>Bacteria</taxon>
        <taxon>Pseudomonadati</taxon>
        <taxon>Thermodesulfobacteriota</taxon>
        <taxon>Desulfovibrionia</taxon>
        <taxon>Desulfovibrionales</taxon>
        <taxon>Desulfovibrionaceae</taxon>
        <taxon>Oceanidesulfovibrio</taxon>
    </lineage>
</organism>
<proteinExistence type="predicted"/>
<keyword evidence="2" id="KW-1185">Reference proteome</keyword>
<reference evidence="1 2" key="1">
    <citation type="submission" date="2018-06" db="EMBL/GenBank/DDBJ databases">
        <title>Complete genome of Desulfovibrio indonesiensis P37SLT.</title>
        <authorList>
            <person name="Crispim J.S."/>
            <person name="Vidigal P.M.P."/>
            <person name="Silva L.C.F."/>
            <person name="Laguardia C.N."/>
            <person name="Araujo L.C."/>
            <person name="Dias R.S."/>
            <person name="Sousa M.P."/>
            <person name="Paula S.O."/>
            <person name="Silva C."/>
        </authorList>
    </citation>
    <scope>NUCLEOTIDE SEQUENCE [LARGE SCALE GENOMIC DNA]</scope>
    <source>
        <strain evidence="1 2">P37SLT</strain>
    </source>
</reference>
<evidence type="ECO:0000313" key="1">
    <source>
        <dbReference type="EMBL" id="TVM05423.1"/>
    </source>
</evidence>
<sequence length="59" mass="6774">SLGNLSDEQQRFTAWVESEITSKPKLKIINPPYGFQWAHEWGSIVVQSNEKSFDCGIYI</sequence>
<comment type="caution">
    <text evidence="1">The sequence shown here is derived from an EMBL/GenBank/DDBJ whole genome shotgun (WGS) entry which is preliminary data.</text>
</comment>
<dbReference type="RefSeq" id="WP_208728412.1">
    <property type="nucleotide sequence ID" value="NZ_QMIE01000247.1"/>
</dbReference>
<gene>
    <name evidence="1" type="ORF">DPQ33_19660</name>
</gene>
<dbReference type="AlphaFoldDB" id="A0A7M3M924"/>